<evidence type="ECO:0000256" key="3">
    <source>
        <dbReference type="ARBA" id="ARBA00022692"/>
    </source>
</evidence>
<proteinExistence type="inferred from homology"/>
<evidence type="ECO:0000313" key="9">
    <source>
        <dbReference type="EMBL" id="CAI3986319.1"/>
    </source>
</evidence>
<evidence type="ECO:0000313" key="10">
    <source>
        <dbReference type="EMBL" id="CAL4773631.1"/>
    </source>
</evidence>
<dbReference type="EMBL" id="CAMXCT030001070">
    <property type="protein sequence ID" value="CAL4773631.1"/>
    <property type="molecule type" value="Genomic_DNA"/>
</dbReference>
<evidence type="ECO:0000256" key="7">
    <source>
        <dbReference type="SAM" id="MobiDB-lite"/>
    </source>
</evidence>
<dbReference type="GO" id="GO:0016020">
    <property type="term" value="C:membrane"/>
    <property type="evidence" value="ECO:0007669"/>
    <property type="project" value="UniProtKB-SubCell"/>
</dbReference>
<accession>A0A9P1C751</accession>
<dbReference type="AlphaFoldDB" id="A0A9P1C751"/>
<dbReference type="InterPro" id="IPR026050">
    <property type="entry name" value="C1GALT1/C1GALT1_chp1"/>
</dbReference>
<dbReference type="EMBL" id="CAMXCT010001070">
    <property type="protein sequence ID" value="CAI3986319.1"/>
    <property type="molecule type" value="Genomic_DNA"/>
</dbReference>
<dbReference type="OrthoDB" id="414175at2759"/>
<sequence length="1250" mass="142023">MAPEMPESGTEKGVEPRELSLTESGDSHVPLLSADPEKAKEEDTEDEKSRELRLNEDIRVRPNLVSNLCYAFAFFLGLCIAMFIFARDPHMGSTLAEKTPGFLHAAAHEVQRRSSWMVRQSKKLMGVQKPFLWMVWAEESSLESEEFLRRCVDRWHSFLSSDFEVHLVEAKHFDLWLNSSALPQNFGDLPSKVQEDILKVALLAHFGGVLVDVDSIPIQQDSMMQIWTSLQDSDAQALGTYSYHQECQWSLGMWFLAAKKGSAFMKHWLKLLLEEIGDGKKILGSHPEMLYMAKSLFTKDKSFQCEELPPGMAWLLQYQAEEDQTKDGASPILRARSRCASDLVTADSRKKAKKEEVHDLMELEHSKRPLVQDPTGWLEEWNSELGKEAEGCYLDLRYGFEDLRGEGAALTVPSPEAVPAFDVEGRLQIKQLVPERLISESAQLTVPNRGAWIFEYGLVKSGLADFVMELGIGDRNSSSLEILTPYFRDREFLSSWMWIMVNAIKGSKKSQDQVLQSFLPRTSLRSDCRPGLALLAQLASQAVVGFTLEEVKGRAFRSYEVSLVHHAYQVSLGFNGIATELGLECDCSDSHWFLSPKDFLQFRAEWVPYLDRFSAAVHNSELPHFERTRQLSHRQKLLLGNQCPKEADLEPKVPKALPRLISESAQLTVPNRGAWIFEYGLVKSGLADFVMELGIGDRNSSSLEILTPYFRDREFLSSWMWIMVNAIKGSKKSQDQVLQSFLPRTSLRSDCRPGLALLAQLASQAVVGFTLEEVKGRAFRSYEVSLVHHAYQVSLGFNGIATELGLECDCSDSHWFLSPKDFLQFRAEWVPYLDRFSAAVHNSELPHFERTRQLSHRQKLLLGNQCPKEADLEPKVPKALPRLLCVVPALWPRDLKDITEMALTSLADCDLCIFFVSSKDAPQQIRGCQVVDLSTEAEVGLDPADKHTVVVDNATGRSEPRFNSNSNLLAKVSHMMLHVAEVQQPQHRFDWTCLVETDVYFVAANFRRLVSLLQLSPKDSHWLGHEVLANHLYNGIQIEPNSGSCLSAFALQQLGQFFSWFVLRHRRQLPIHEHPYYFQWERPPLSGECRPFDPNTGQSFYQTALSACFRAAGVYPTDPRNLVDLRGRLYYPNVPVEKLPDMLRPPERPNCCWGEAPNLDGDDNDFVFAGLNYLFLRCRGKQKIWAADYPIVFHPHLCTNCSAMIGFKKTTLRQKAVYQLLTNPHYTCKTCKGYRPGYDRRFAKRKSARP</sequence>
<gene>
    <name evidence="9" type="ORF">C1SCF055_LOCUS13685</name>
</gene>
<reference evidence="10 11" key="2">
    <citation type="submission" date="2024-05" db="EMBL/GenBank/DDBJ databases">
        <authorList>
            <person name="Chen Y."/>
            <person name="Shah S."/>
            <person name="Dougan E. K."/>
            <person name="Thang M."/>
            <person name="Chan C."/>
        </authorList>
    </citation>
    <scope>NUCLEOTIDE SEQUENCE [LARGE SCALE GENOMIC DNA]</scope>
</reference>
<evidence type="ECO:0000256" key="2">
    <source>
        <dbReference type="ARBA" id="ARBA00006462"/>
    </source>
</evidence>
<evidence type="ECO:0000256" key="1">
    <source>
        <dbReference type="ARBA" id="ARBA00004606"/>
    </source>
</evidence>
<dbReference type="GO" id="GO:0016263">
    <property type="term" value="F:glycoprotein-N-acetylgalactosamine 3-beta-galactosyltransferase activity"/>
    <property type="evidence" value="ECO:0007669"/>
    <property type="project" value="TreeGrafter"/>
</dbReference>
<dbReference type="EMBL" id="CAMXCT020001070">
    <property type="protein sequence ID" value="CAL1139694.1"/>
    <property type="molecule type" value="Genomic_DNA"/>
</dbReference>
<feature type="compositionally biased region" description="Basic and acidic residues" evidence="7">
    <location>
        <begin position="9"/>
        <end position="20"/>
    </location>
</feature>
<keyword evidence="3 8" id="KW-0812">Transmembrane</keyword>
<protein>
    <submittedName>
        <fullName evidence="9">Uncharacterized protein</fullName>
    </submittedName>
</protein>
<keyword evidence="11" id="KW-1185">Reference proteome</keyword>
<dbReference type="PANTHER" id="PTHR23033">
    <property type="entry name" value="BETA1,3-GALACTOSYLTRANSFERASE"/>
    <property type="match status" value="1"/>
</dbReference>
<evidence type="ECO:0000256" key="6">
    <source>
        <dbReference type="ARBA" id="ARBA00023136"/>
    </source>
</evidence>
<dbReference type="PANTHER" id="PTHR23033:SF14">
    <property type="entry name" value="GLYCOPROTEIN-N-ACETYLGALACTOSAMINE 3-BETA-GALACTOSYLTRANSFERASE 1-RELATED"/>
    <property type="match status" value="1"/>
</dbReference>
<dbReference type="Proteomes" id="UP001152797">
    <property type="component" value="Unassembled WGS sequence"/>
</dbReference>
<name>A0A9P1C751_9DINO</name>
<keyword evidence="5 8" id="KW-1133">Transmembrane helix</keyword>
<evidence type="ECO:0000313" key="11">
    <source>
        <dbReference type="Proteomes" id="UP001152797"/>
    </source>
</evidence>
<comment type="subcellular location">
    <subcellularLocation>
        <location evidence="1">Membrane</location>
        <topology evidence="1">Single-pass type II membrane protein</topology>
    </subcellularLocation>
</comment>
<evidence type="ECO:0000256" key="4">
    <source>
        <dbReference type="ARBA" id="ARBA00022968"/>
    </source>
</evidence>
<comment type="similarity">
    <text evidence="2">Belongs to the glycosyltransferase 31 family. Beta3-Gal-T subfamily.</text>
</comment>
<keyword evidence="6 8" id="KW-0472">Membrane</keyword>
<keyword evidence="4" id="KW-0735">Signal-anchor</keyword>
<comment type="caution">
    <text evidence="9">The sequence shown here is derived from an EMBL/GenBank/DDBJ whole genome shotgun (WGS) entry which is preliminary data.</text>
</comment>
<feature type="compositionally biased region" description="Basic and acidic residues" evidence="7">
    <location>
        <begin position="35"/>
        <end position="49"/>
    </location>
</feature>
<evidence type="ECO:0000256" key="8">
    <source>
        <dbReference type="SAM" id="Phobius"/>
    </source>
</evidence>
<reference evidence="9" key="1">
    <citation type="submission" date="2022-10" db="EMBL/GenBank/DDBJ databases">
        <authorList>
            <person name="Chen Y."/>
            <person name="Dougan E. K."/>
            <person name="Chan C."/>
            <person name="Rhodes N."/>
            <person name="Thang M."/>
        </authorList>
    </citation>
    <scope>NUCLEOTIDE SEQUENCE</scope>
</reference>
<feature type="region of interest" description="Disordered" evidence="7">
    <location>
        <begin position="1"/>
        <end position="49"/>
    </location>
</feature>
<evidence type="ECO:0000256" key="5">
    <source>
        <dbReference type="ARBA" id="ARBA00022989"/>
    </source>
</evidence>
<dbReference type="Gene3D" id="3.90.550.20">
    <property type="match status" value="1"/>
</dbReference>
<organism evidence="9">
    <name type="scientific">Cladocopium goreaui</name>
    <dbReference type="NCBI Taxonomy" id="2562237"/>
    <lineage>
        <taxon>Eukaryota</taxon>
        <taxon>Sar</taxon>
        <taxon>Alveolata</taxon>
        <taxon>Dinophyceae</taxon>
        <taxon>Suessiales</taxon>
        <taxon>Symbiodiniaceae</taxon>
        <taxon>Cladocopium</taxon>
    </lineage>
</organism>
<feature type="transmembrane region" description="Helical" evidence="8">
    <location>
        <begin position="68"/>
        <end position="86"/>
    </location>
</feature>